<sequence length="194" mass="19426">MSTVMRTVGRAALGLAVVVGCFAGAAGAAENLRSSKAVAAKLAAGGVTSRVGRNCPEVIVRKEADAYAAAPAQLSLLSAARDCANLGAETILRVALVGRATANGSAADAVTAPIAVTVVDPSGKAVAVRAARIQAPLKPAEKVSHFSYLVDEVSLPPARRYAGWKVLIGFGEPGATSQAAQAAAAPRLQTAAAR</sequence>
<evidence type="ECO:0000313" key="3">
    <source>
        <dbReference type="EMBL" id="MBM7852884.1"/>
    </source>
</evidence>
<evidence type="ECO:0000313" key="4">
    <source>
        <dbReference type="Proteomes" id="UP000758856"/>
    </source>
</evidence>
<dbReference type="Proteomes" id="UP000758856">
    <property type="component" value="Unassembled WGS sequence"/>
</dbReference>
<dbReference type="EMBL" id="JAFBCY010000003">
    <property type="protein sequence ID" value="MBM7852884.1"/>
    <property type="molecule type" value="Genomic_DNA"/>
</dbReference>
<feature type="signal peptide" evidence="1">
    <location>
        <begin position="1"/>
        <end position="28"/>
    </location>
</feature>
<reference evidence="3 4" key="2">
    <citation type="submission" date="2021-01" db="EMBL/GenBank/DDBJ databases">
        <title>Genomic Encyclopedia of Type Strains, Phase IV (KMG-IV): sequencing the most valuable type-strain genomes for metagenomic binning, comparative biology and taxonomic classification.</title>
        <authorList>
            <person name="Goeker M."/>
        </authorList>
    </citation>
    <scope>NUCLEOTIDE SEQUENCE [LARGE SCALE GENOMIC DNA]</scope>
    <source>
        <strain evidence="3 4">DSM 6130</strain>
    </source>
</reference>
<reference evidence="2" key="3">
    <citation type="submission" date="2023-01" db="EMBL/GenBank/DDBJ databases">
        <authorList>
            <person name="Sun Q."/>
            <person name="Evtushenko L."/>
        </authorList>
    </citation>
    <scope>NUCLEOTIDE SEQUENCE</scope>
    <source>
        <strain evidence="2">VKM B-1606</strain>
    </source>
</reference>
<organism evidence="2 5">
    <name type="scientific">Methylopila capsulata</name>
    <dbReference type="NCBI Taxonomy" id="61654"/>
    <lineage>
        <taxon>Bacteria</taxon>
        <taxon>Pseudomonadati</taxon>
        <taxon>Pseudomonadota</taxon>
        <taxon>Alphaproteobacteria</taxon>
        <taxon>Hyphomicrobiales</taxon>
        <taxon>Methylopilaceae</taxon>
        <taxon>Methylopila</taxon>
    </lineage>
</organism>
<feature type="chain" id="PRO_5040754615" evidence="1">
    <location>
        <begin position="29"/>
        <end position="194"/>
    </location>
</feature>
<evidence type="ECO:0000256" key="1">
    <source>
        <dbReference type="SAM" id="SignalP"/>
    </source>
</evidence>
<reference evidence="2" key="1">
    <citation type="journal article" date="2014" name="Int. J. Syst. Evol. Microbiol.">
        <title>Complete genome sequence of Corynebacterium casei LMG S-19264T (=DSM 44701T), isolated from a smear-ripened cheese.</title>
        <authorList>
            <consortium name="US DOE Joint Genome Institute (JGI-PGF)"/>
            <person name="Walter F."/>
            <person name="Albersmeier A."/>
            <person name="Kalinowski J."/>
            <person name="Ruckert C."/>
        </authorList>
    </citation>
    <scope>NUCLEOTIDE SEQUENCE</scope>
    <source>
        <strain evidence="2">VKM B-1606</strain>
    </source>
</reference>
<accession>A0A9W6IV40</accession>
<evidence type="ECO:0000313" key="5">
    <source>
        <dbReference type="Proteomes" id="UP001143400"/>
    </source>
</evidence>
<dbReference type="RefSeq" id="WP_204951331.1">
    <property type="nucleotide sequence ID" value="NZ_BSFF01000003.1"/>
</dbReference>
<proteinExistence type="predicted"/>
<evidence type="ECO:0000313" key="2">
    <source>
        <dbReference type="EMBL" id="GLK57093.1"/>
    </source>
</evidence>
<dbReference type="PROSITE" id="PS51257">
    <property type="entry name" value="PROKAR_LIPOPROTEIN"/>
    <property type="match status" value="1"/>
</dbReference>
<name>A0A9W6IV40_9HYPH</name>
<dbReference type="Proteomes" id="UP001143400">
    <property type="component" value="Unassembled WGS sequence"/>
</dbReference>
<dbReference type="AlphaFoldDB" id="A0A9W6IV40"/>
<dbReference type="EMBL" id="BSFF01000003">
    <property type="protein sequence ID" value="GLK57093.1"/>
    <property type="molecule type" value="Genomic_DNA"/>
</dbReference>
<keyword evidence="1" id="KW-0732">Signal</keyword>
<keyword evidence="4" id="KW-1185">Reference proteome</keyword>
<protein>
    <submittedName>
        <fullName evidence="2">Uncharacterized protein</fullName>
    </submittedName>
</protein>
<comment type="caution">
    <text evidence="2">The sequence shown here is derived from an EMBL/GenBank/DDBJ whole genome shotgun (WGS) entry which is preliminary data.</text>
</comment>
<gene>
    <name evidence="2" type="ORF">GCM10008170_31120</name>
    <name evidence="3" type="ORF">JOD31_003126</name>
</gene>